<dbReference type="RefSeq" id="XP_018189995.1">
    <property type="nucleotide sequence ID" value="XM_018337020.1"/>
</dbReference>
<evidence type="ECO:0000256" key="6">
    <source>
        <dbReference type="ARBA" id="ARBA00023242"/>
    </source>
</evidence>
<dbReference type="PANTHER" id="PTHR15840:SF10">
    <property type="entry name" value="EKC_KEOPS COMPLEX SUBUNIT TPRKB"/>
    <property type="match status" value="1"/>
</dbReference>
<dbReference type="AlphaFoldDB" id="A0A165I647"/>
<name>A0A165I647_XYLHT</name>
<comment type="function">
    <text evidence="7">Component of the EKC/KEOPS complex that is required for the formation of a threonylcarbamoyl group on adenosine at position 37 (t(6)A37) in tRNAs that read codons beginning with adenine. The complex is probably involved in the transfer of the threonylcarbamoyl moiety of threonylcarbamoyl-AMP (TC-AMP) to the N6 group of A37. CGI121 acts as an allosteric effector that regulates the t(6)A activity of the complex. The EKC/KEOPS complex also promotes both telomere uncapping and telomere elongation. The complex is required for efficient recruitment of transcriptional coactivators. CGI121 is not required for tRNA modification.</text>
</comment>
<comment type="subcellular location">
    <subcellularLocation>
        <location evidence="1">Nucleus</location>
    </subcellularLocation>
</comment>
<accession>A0A165I647</accession>
<dbReference type="PANTHER" id="PTHR15840">
    <property type="entry name" value="CGI-121 FAMILY MEMBER"/>
    <property type="match status" value="1"/>
</dbReference>
<dbReference type="OMA" id="IVCRMST"/>
<dbReference type="OrthoDB" id="329139at2759"/>
<organism evidence="9 10">
    <name type="scientific">Xylona heveae (strain CBS 132557 / TC161)</name>
    <dbReference type="NCBI Taxonomy" id="1328760"/>
    <lineage>
        <taxon>Eukaryota</taxon>
        <taxon>Fungi</taxon>
        <taxon>Dikarya</taxon>
        <taxon>Ascomycota</taxon>
        <taxon>Pezizomycotina</taxon>
        <taxon>Xylonomycetes</taxon>
        <taxon>Xylonales</taxon>
        <taxon>Xylonaceae</taxon>
        <taxon>Xylona</taxon>
    </lineage>
</organism>
<dbReference type="GO" id="GO:0005634">
    <property type="term" value="C:nucleus"/>
    <property type="evidence" value="ECO:0007669"/>
    <property type="project" value="UniProtKB-SubCell"/>
</dbReference>
<evidence type="ECO:0000256" key="3">
    <source>
        <dbReference type="ARBA" id="ARBA00015316"/>
    </source>
</evidence>
<evidence type="ECO:0000313" key="10">
    <source>
        <dbReference type="Proteomes" id="UP000076632"/>
    </source>
</evidence>
<dbReference type="InterPro" id="IPR036504">
    <property type="entry name" value="CGI121/TPRKB_sf"/>
</dbReference>
<keyword evidence="5" id="KW-0819">tRNA processing</keyword>
<dbReference type="GO" id="GO:0002949">
    <property type="term" value="P:tRNA threonylcarbamoyladenosine modification"/>
    <property type="evidence" value="ECO:0007669"/>
    <property type="project" value="TreeGrafter"/>
</dbReference>
<dbReference type="InterPro" id="IPR013926">
    <property type="entry name" value="CGI121/TPRKB"/>
</dbReference>
<evidence type="ECO:0000256" key="1">
    <source>
        <dbReference type="ARBA" id="ARBA00004123"/>
    </source>
</evidence>
<evidence type="ECO:0000256" key="7">
    <source>
        <dbReference type="ARBA" id="ARBA00025043"/>
    </source>
</evidence>
<dbReference type="GeneID" id="28902157"/>
<proteinExistence type="inferred from homology"/>
<sequence length="214" mass="23425">MALIETFHLSHLPSSYAVHAALYRDVQNASFLRQQLLSGNTEFEYAFLDATSIISTMHALAAAFRATNDFMNNRLRSRNVHSETVFCLSPNNNIADSFRRFGVNDTTTNLLVIKICTGGEITTDGVRTHLSRAVDGAAVPFIDESLRSMTDLAKIKKIYKIGTSNNVGSAGKRNKSDISPTGSQMVLNGNQAELKERKELEVAILGLMALRGAT</sequence>
<dbReference type="Pfam" id="PF08617">
    <property type="entry name" value="CGI-121"/>
    <property type="match status" value="1"/>
</dbReference>
<evidence type="ECO:0000256" key="2">
    <source>
        <dbReference type="ARBA" id="ARBA00005546"/>
    </source>
</evidence>
<evidence type="ECO:0000256" key="8">
    <source>
        <dbReference type="RuleBase" id="RU004398"/>
    </source>
</evidence>
<keyword evidence="10" id="KW-1185">Reference proteome</keyword>
<gene>
    <name evidence="9" type="ORF">L228DRAFT_96553</name>
</gene>
<keyword evidence="6 8" id="KW-0539">Nucleus</keyword>
<reference evidence="9 10" key="1">
    <citation type="journal article" date="2016" name="Fungal Biol.">
        <title>The genome of Xylona heveae provides a window into fungal endophytism.</title>
        <authorList>
            <person name="Gazis R."/>
            <person name="Kuo A."/>
            <person name="Riley R."/>
            <person name="LaButti K."/>
            <person name="Lipzen A."/>
            <person name="Lin J."/>
            <person name="Amirebrahimi M."/>
            <person name="Hesse C.N."/>
            <person name="Spatafora J.W."/>
            <person name="Henrissat B."/>
            <person name="Hainaut M."/>
            <person name="Grigoriev I.V."/>
            <person name="Hibbett D.S."/>
        </authorList>
    </citation>
    <scope>NUCLEOTIDE SEQUENCE [LARGE SCALE GENOMIC DNA]</scope>
    <source>
        <strain evidence="9 10">TC161</strain>
    </source>
</reference>
<dbReference type="FunCoup" id="A0A165I647">
    <property type="interactions" value="496"/>
</dbReference>
<dbReference type="STRING" id="1328760.A0A165I647"/>
<evidence type="ECO:0000256" key="5">
    <source>
        <dbReference type="ARBA" id="ARBA00022694"/>
    </source>
</evidence>
<comment type="similarity">
    <text evidence="2 8">Belongs to the CGI121/TPRKB family.</text>
</comment>
<protein>
    <recommendedName>
        <fullName evidence="4">EKC/KEOPS complex subunit CGI121</fullName>
    </recommendedName>
    <alternativeName>
        <fullName evidence="3">EKC/KEOPS complex subunit cgi121</fullName>
    </alternativeName>
</protein>
<dbReference type="EMBL" id="KV407456">
    <property type="protein sequence ID" value="KZF24440.1"/>
    <property type="molecule type" value="Genomic_DNA"/>
</dbReference>
<dbReference type="Proteomes" id="UP000076632">
    <property type="component" value="Unassembled WGS sequence"/>
</dbReference>
<dbReference type="GO" id="GO:0000408">
    <property type="term" value="C:EKC/KEOPS complex"/>
    <property type="evidence" value="ECO:0007669"/>
    <property type="project" value="TreeGrafter"/>
</dbReference>
<evidence type="ECO:0000313" key="9">
    <source>
        <dbReference type="EMBL" id="KZF24440.1"/>
    </source>
</evidence>
<dbReference type="Gene3D" id="3.30.2380.10">
    <property type="entry name" value="CGI121/TPRKB"/>
    <property type="match status" value="1"/>
</dbReference>
<dbReference type="SUPFAM" id="SSF143870">
    <property type="entry name" value="PF0523-like"/>
    <property type="match status" value="1"/>
</dbReference>
<evidence type="ECO:0000256" key="4">
    <source>
        <dbReference type="ARBA" id="ARBA00016009"/>
    </source>
</evidence>
<dbReference type="GO" id="GO:0005829">
    <property type="term" value="C:cytosol"/>
    <property type="evidence" value="ECO:0007669"/>
    <property type="project" value="TreeGrafter"/>
</dbReference>
<dbReference type="InParanoid" id="A0A165I647"/>